<protein>
    <submittedName>
        <fullName evidence="1">Putative capsid protein</fullName>
    </submittedName>
</protein>
<evidence type="ECO:0000313" key="1">
    <source>
        <dbReference type="EMBL" id="QJA71307.1"/>
    </source>
</evidence>
<name>A0A6M3JR81_9ZZZZ</name>
<gene>
    <name evidence="1" type="ORF">MM415A03272_0002</name>
</gene>
<sequence length="391" mass="42630">MVSTIELALEWQGVPKFKTMKDMEDYWYGDINSDMIQKANAHLISSTVAYWNKMYGAKVWTKINYEANPVAVIPKEPWVKTGWRLETATGRTAPTGGIAEGAASAFTAIPETVTPTTALISASPKIVAHTFGNTELAALLQGQDDVIPLSHFREQLGKEHQRNIAAYLVQDVDTAADNGFESLDRVASSNAESSHLSGTTDNTIYGLARSAGTTYDAQVSSTGTATSNLRDLSISLIDGVWNSVTEAGGMPKVIITKGNTKKVWSGLLEAERRYDVMSKAFFTPRYGGAAGTTPGVEAGFWVATYHGVPIIETQHYPSSLAAARANEVGPILMLDIDYIRFATLMPTQFVQSNLQEDKFGLDAFGMKMMYETVGELRAYSFAQHGKLRDIK</sequence>
<organism evidence="1">
    <name type="scientific">viral metagenome</name>
    <dbReference type="NCBI Taxonomy" id="1070528"/>
    <lineage>
        <taxon>unclassified sequences</taxon>
        <taxon>metagenomes</taxon>
        <taxon>organismal metagenomes</taxon>
    </lineage>
</organism>
<dbReference type="InterPro" id="IPR035198">
    <property type="entry name" value="SU10_MCP"/>
</dbReference>
<accession>A0A6M3JR81</accession>
<dbReference type="Pfam" id="PF17236">
    <property type="entry name" value="SU10_MCP"/>
    <property type="match status" value="1"/>
</dbReference>
<reference evidence="1" key="1">
    <citation type="submission" date="2020-03" db="EMBL/GenBank/DDBJ databases">
        <title>The deep terrestrial virosphere.</title>
        <authorList>
            <person name="Holmfeldt K."/>
            <person name="Nilsson E."/>
            <person name="Simone D."/>
            <person name="Lopez-Fernandez M."/>
            <person name="Wu X."/>
            <person name="de Brujin I."/>
            <person name="Lundin D."/>
            <person name="Andersson A."/>
            <person name="Bertilsson S."/>
            <person name="Dopson M."/>
        </authorList>
    </citation>
    <scope>NUCLEOTIDE SEQUENCE</scope>
    <source>
        <strain evidence="1">MM415A03272</strain>
    </source>
</reference>
<dbReference type="EMBL" id="MT141863">
    <property type="protein sequence ID" value="QJA71307.1"/>
    <property type="molecule type" value="Genomic_DNA"/>
</dbReference>
<dbReference type="AlphaFoldDB" id="A0A6M3JR81"/>
<proteinExistence type="predicted"/>